<dbReference type="GO" id="GO:0003723">
    <property type="term" value="F:RNA binding"/>
    <property type="evidence" value="ECO:0007669"/>
    <property type="project" value="InterPro"/>
</dbReference>
<protein>
    <submittedName>
        <fullName evidence="5">TrmH family RNA methyltransferase</fullName>
    </submittedName>
</protein>
<dbReference type="InterPro" id="IPR029064">
    <property type="entry name" value="Ribosomal_eL30-like_sf"/>
</dbReference>
<dbReference type="Gene3D" id="3.30.1330.30">
    <property type="match status" value="1"/>
</dbReference>
<comment type="caution">
    <text evidence="5">The sequence shown here is derived from an EMBL/GenBank/DDBJ whole genome shotgun (WGS) entry which is preliminary data.</text>
</comment>
<dbReference type="Pfam" id="PF00588">
    <property type="entry name" value="SpoU_methylase"/>
    <property type="match status" value="1"/>
</dbReference>
<dbReference type="Gene3D" id="3.40.1280.10">
    <property type="match status" value="1"/>
</dbReference>
<gene>
    <name evidence="5" type="ORF">HDA44_006167</name>
</gene>
<keyword evidence="6" id="KW-1185">Reference proteome</keyword>
<dbReference type="RefSeq" id="WP_184840353.1">
    <property type="nucleotide sequence ID" value="NZ_BAAAVN010000002.1"/>
</dbReference>
<evidence type="ECO:0000256" key="1">
    <source>
        <dbReference type="ARBA" id="ARBA00022603"/>
    </source>
</evidence>
<dbReference type="InterPro" id="IPR029026">
    <property type="entry name" value="tRNA_m1G_MTases_N"/>
</dbReference>
<dbReference type="InterPro" id="IPR029028">
    <property type="entry name" value="Alpha/beta_knot_MTases"/>
</dbReference>
<evidence type="ECO:0000256" key="2">
    <source>
        <dbReference type="ARBA" id="ARBA00022679"/>
    </source>
</evidence>
<dbReference type="EMBL" id="JACHNF010000001">
    <property type="protein sequence ID" value="MBB5982826.1"/>
    <property type="molecule type" value="Genomic_DNA"/>
</dbReference>
<dbReference type="InterPro" id="IPR051259">
    <property type="entry name" value="rRNA_Methyltransferase"/>
</dbReference>
<dbReference type="InterPro" id="IPR054578">
    <property type="entry name" value="SpoU_sub_bind-like_N"/>
</dbReference>
<dbReference type="GO" id="GO:0006396">
    <property type="term" value="P:RNA processing"/>
    <property type="evidence" value="ECO:0007669"/>
    <property type="project" value="InterPro"/>
</dbReference>
<organism evidence="5 6">
    <name type="scientific">Kribbella solani</name>
    <dbReference type="NCBI Taxonomy" id="236067"/>
    <lineage>
        <taxon>Bacteria</taxon>
        <taxon>Bacillati</taxon>
        <taxon>Actinomycetota</taxon>
        <taxon>Actinomycetes</taxon>
        <taxon>Propionibacteriales</taxon>
        <taxon>Kribbellaceae</taxon>
        <taxon>Kribbella</taxon>
    </lineage>
</organism>
<dbReference type="AlphaFoldDB" id="A0A841E1B5"/>
<dbReference type="GO" id="GO:0008173">
    <property type="term" value="F:RNA methyltransferase activity"/>
    <property type="evidence" value="ECO:0007669"/>
    <property type="project" value="InterPro"/>
</dbReference>
<sequence length="270" mass="29236">MQRISSRNARFQVWQASLTNRTKRQRSGEFLVQGVRPISVAVDNGWPVRTVLTDASRPLSRWASDLLRRLPDVERVAMAPELLAELGEKDEAELIAVLELPADDLGRIPVGPDFLGVVFDRPTGPGNIGSIIRSADAFGAHGVIITGHAADVYDPKAVRATTGSLFAVPAVRAPSHREVLDWIRRTDVPVVVVGTDEHGPTDVDAFDFTQPVLLLIGNETAGLSSAWQEAADHLVRIPITGSASSLNAANAATAVLYEISRQRSHSFKTR</sequence>
<evidence type="ECO:0000259" key="4">
    <source>
        <dbReference type="Pfam" id="PF22655"/>
    </source>
</evidence>
<evidence type="ECO:0000313" key="6">
    <source>
        <dbReference type="Proteomes" id="UP000558997"/>
    </source>
</evidence>
<evidence type="ECO:0000313" key="5">
    <source>
        <dbReference type="EMBL" id="MBB5982826.1"/>
    </source>
</evidence>
<dbReference type="SUPFAM" id="SSF75217">
    <property type="entry name" value="alpha/beta knot"/>
    <property type="match status" value="1"/>
</dbReference>
<dbReference type="Proteomes" id="UP000558997">
    <property type="component" value="Unassembled WGS sequence"/>
</dbReference>
<proteinExistence type="predicted"/>
<dbReference type="InterPro" id="IPR001537">
    <property type="entry name" value="SpoU_MeTrfase"/>
</dbReference>
<feature type="domain" description="tRNA/rRNA methyltransferase SpoU type" evidence="3">
    <location>
        <begin position="117"/>
        <end position="257"/>
    </location>
</feature>
<evidence type="ECO:0000259" key="3">
    <source>
        <dbReference type="Pfam" id="PF00588"/>
    </source>
</evidence>
<name>A0A841E1B5_9ACTN</name>
<dbReference type="GO" id="GO:0032259">
    <property type="term" value="P:methylation"/>
    <property type="evidence" value="ECO:0007669"/>
    <property type="project" value="UniProtKB-KW"/>
</dbReference>
<dbReference type="PANTHER" id="PTHR43191">
    <property type="entry name" value="RRNA METHYLTRANSFERASE 3"/>
    <property type="match status" value="1"/>
</dbReference>
<keyword evidence="2 5" id="KW-0808">Transferase</keyword>
<feature type="domain" description="SpoU L30e-like N-terminal" evidence="4">
    <location>
        <begin position="8"/>
        <end position="92"/>
    </location>
</feature>
<accession>A0A841E1B5</accession>
<dbReference type="PANTHER" id="PTHR43191:SF2">
    <property type="entry name" value="RRNA METHYLTRANSFERASE 3, MITOCHONDRIAL"/>
    <property type="match status" value="1"/>
</dbReference>
<dbReference type="SUPFAM" id="SSF55315">
    <property type="entry name" value="L30e-like"/>
    <property type="match status" value="1"/>
</dbReference>
<dbReference type="Pfam" id="PF22655">
    <property type="entry name" value="SpoU_sub_bind_like"/>
    <property type="match status" value="1"/>
</dbReference>
<reference evidence="5 6" key="1">
    <citation type="submission" date="2020-08" db="EMBL/GenBank/DDBJ databases">
        <title>Sequencing the genomes of 1000 actinobacteria strains.</title>
        <authorList>
            <person name="Klenk H.-P."/>
        </authorList>
    </citation>
    <scope>NUCLEOTIDE SEQUENCE [LARGE SCALE GENOMIC DNA]</scope>
    <source>
        <strain evidence="5 6">DSM 17294</strain>
    </source>
</reference>
<keyword evidence="1 5" id="KW-0489">Methyltransferase</keyword>